<keyword evidence="1" id="KW-0812">Transmembrane</keyword>
<feature type="transmembrane region" description="Helical" evidence="1">
    <location>
        <begin position="195"/>
        <end position="218"/>
    </location>
</feature>
<comment type="caution">
    <text evidence="2">The sequence shown here is derived from an EMBL/GenBank/DDBJ whole genome shotgun (WGS) entry which is preliminary data.</text>
</comment>
<dbReference type="EMBL" id="JANUCP010000002">
    <property type="protein sequence ID" value="MCS3918988.1"/>
    <property type="molecule type" value="Genomic_DNA"/>
</dbReference>
<evidence type="ECO:0000313" key="2">
    <source>
        <dbReference type="EMBL" id="MCS3918988.1"/>
    </source>
</evidence>
<gene>
    <name evidence="2" type="ORF">M2350_001388</name>
</gene>
<feature type="transmembrane region" description="Helical" evidence="1">
    <location>
        <begin position="83"/>
        <end position="102"/>
    </location>
</feature>
<evidence type="ECO:0000313" key="3">
    <source>
        <dbReference type="Proteomes" id="UP001204798"/>
    </source>
</evidence>
<keyword evidence="3" id="KW-1185">Reference proteome</keyword>
<keyword evidence="1" id="KW-0472">Membrane</keyword>
<dbReference type="Proteomes" id="UP001204798">
    <property type="component" value="Unassembled WGS sequence"/>
</dbReference>
<sequence length="234" mass="26529">MRNYKWLRCSSIVALSLCAKTSFGNPILLTPLTPLDITMPEMTVVRAIIWGFANYGLDLLVLLFVLDWFGVLVEVPMKEVLKYNLWVTAGGWVADLVAYWLVESVGISGLWAGFRFVVATSIFAGVLILFWNFFLARWLLDFELDEAFKVGIIFAIFTNPWSLAVVFFAGALSFTLLVALTAYKLCKTSRPRDKFLLLSSRLAIVIGVFIYWFVIMALSHWGEEWVSEPFSVEP</sequence>
<dbReference type="RefSeq" id="WP_020250186.1">
    <property type="nucleotide sequence ID" value="NZ_CP130454.1"/>
</dbReference>
<accession>A0ABT2EQ07</accession>
<name>A0ABT2EQ07_9BACT</name>
<feature type="transmembrane region" description="Helical" evidence="1">
    <location>
        <begin position="163"/>
        <end position="183"/>
    </location>
</feature>
<reference evidence="2 3" key="1">
    <citation type="submission" date="2022-08" db="EMBL/GenBank/DDBJ databases">
        <title>Bacterial and archaeal communities from various locations to study Microbial Dark Matter (Phase II).</title>
        <authorList>
            <person name="Stepanauskas R."/>
        </authorList>
    </citation>
    <scope>NUCLEOTIDE SEQUENCE [LARGE SCALE GENOMIC DNA]</scope>
    <source>
        <strain evidence="2 3">PD1</strain>
    </source>
</reference>
<protein>
    <submittedName>
        <fullName evidence="2">Uncharacterized protein</fullName>
    </submittedName>
</protein>
<evidence type="ECO:0000256" key="1">
    <source>
        <dbReference type="SAM" id="Phobius"/>
    </source>
</evidence>
<organism evidence="2 3">
    <name type="scientific">Candidatus Fervidibacter sacchari</name>
    <dbReference type="NCBI Taxonomy" id="1448929"/>
    <lineage>
        <taxon>Bacteria</taxon>
        <taxon>Candidatus Fervidibacterota</taxon>
        <taxon>Candidatus Fervidibacter</taxon>
    </lineage>
</organism>
<feature type="transmembrane region" description="Helical" evidence="1">
    <location>
        <begin position="108"/>
        <end position="131"/>
    </location>
</feature>
<keyword evidence="1" id="KW-1133">Transmembrane helix</keyword>
<feature type="transmembrane region" description="Helical" evidence="1">
    <location>
        <begin position="48"/>
        <end position="71"/>
    </location>
</feature>
<proteinExistence type="predicted"/>